<feature type="transmembrane region" description="Helical" evidence="2">
    <location>
        <begin position="136"/>
        <end position="158"/>
    </location>
</feature>
<protein>
    <submittedName>
        <fullName evidence="4">SNARE associated Golgi protein-like protein</fullName>
    </submittedName>
</protein>
<dbReference type="eggNOG" id="COG0586">
    <property type="taxonomic scope" value="Bacteria"/>
</dbReference>
<accession>F6DPQ2</accession>
<evidence type="ECO:0000259" key="3">
    <source>
        <dbReference type="Pfam" id="PF09335"/>
    </source>
</evidence>
<dbReference type="InterPro" id="IPR032816">
    <property type="entry name" value="VTT_dom"/>
</dbReference>
<dbReference type="OrthoDB" id="9813426at2"/>
<feature type="transmembrane region" description="Helical" evidence="2">
    <location>
        <begin position="48"/>
        <end position="72"/>
    </location>
</feature>
<sequence length="198" mass="21782">MTDQLLDGLSHLGLAGLFAGVYLEALGVPFPGSLLVALAGFLSKQGELNILLVWTVSMLAYLLGSTSAFLIGRHVGEPFFKRWGRYIHLTPERFAKAQEVLKKSAPGFIIGGRFLPTVGNITPYVAGVSGISLLRFLIYDLIHGILWLSVFLGAGSLLGRNWQQVVEGRWTLWFGAAGLALLLFYLLRQFVFTKRTKV</sequence>
<evidence type="ECO:0000313" key="5">
    <source>
        <dbReference type="Proteomes" id="UP000009234"/>
    </source>
</evidence>
<dbReference type="InterPro" id="IPR051311">
    <property type="entry name" value="DedA_domain"/>
</dbReference>
<feature type="domain" description="VTT" evidence="3">
    <location>
        <begin position="30"/>
        <end position="156"/>
    </location>
</feature>
<reference evidence="4 5" key="2">
    <citation type="journal article" date="2012" name="Stand. Genomic Sci.">
        <title>Complete genome sequence of the sulfate-reducing firmicute Desulfotomaculum ruminis type strain (DL(T)).</title>
        <authorList>
            <person name="Spring S."/>
            <person name="Visser M."/>
            <person name="Lu M."/>
            <person name="Copeland A."/>
            <person name="Lapidus A."/>
            <person name="Lucas S."/>
            <person name="Cheng J.F."/>
            <person name="Han C."/>
            <person name="Tapia R."/>
            <person name="Goodwin L.A."/>
            <person name="Pitluck S."/>
            <person name="Ivanova N."/>
            <person name="Land M."/>
            <person name="Hauser L."/>
            <person name="Larimer F."/>
            <person name="Rohde M."/>
            <person name="Goker M."/>
            <person name="Detter J.C."/>
            <person name="Kyrpides N.C."/>
            <person name="Woyke T."/>
            <person name="Schaap P.J."/>
            <person name="Plugge C.M."/>
            <person name="Muyzer G."/>
            <person name="Kuever J."/>
            <person name="Pereira I.A."/>
            <person name="Parshina S.N."/>
            <person name="Bernier-Latmani R."/>
            <person name="Stams A.J."/>
            <person name="Klenk H.P."/>
        </authorList>
    </citation>
    <scope>NUCLEOTIDE SEQUENCE [LARGE SCALE GENOMIC DNA]</scope>
    <source>
        <strain evidence="5">ATCC 23193 / DSM 2154 / NCIB 8452 / DL</strain>
    </source>
</reference>
<keyword evidence="2" id="KW-0812">Transmembrane</keyword>
<dbReference type="STRING" id="696281.Desru_1356"/>
<dbReference type="RefSeq" id="WP_013841400.1">
    <property type="nucleotide sequence ID" value="NC_015589.1"/>
</dbReference>
<dbReference type="Pfam" id="PF09335">
    <property type="entry name" value="VTT_dom"/>
    <property type="match status" value="1"/>
</dbReference>
<proteinExistence type="inferred from homology"/>
<keyword evidence="5" id="KW-1185">Reference proteome</keyword>
<name>F6DPQ2_DESRL</name>
<reference evidence="5" key="1">
    <citation type="submission" date="2011-05" db="EMBL/GenBank/DDBJ databases">
        <title>Complete sequence of Desulfotomaculum ruminis DSM 2154.</title>
        <authorList>
            <person name="Lucas S."/>
            <person name="Copeland A."/>
            <person name="Lapidus A."/>
            <person name="Cheng J.-F."/>
            <person name="Goodwin L."/>
            <person name="Pitluck S."/>
            <person name="Lu M."/>
            <person name="Detter J.C."/>
            <person name="Han C."/>
            <person name="Tapia R."/>
            <person name="Land M."/>
            <person name="Hauser L."/>
            <person name="Kyrpides N."/>
            <person name="Ivanova N."/>
            <person name="Mikhailova N."/>
            <person name="Pagani I."/>
            <person name="Stams A.J.M."/>
            <person name="Plugge C.M."/>
            <person name="Muyzer G."/>
            <person name="Kuever J."/>
            <person name="Parshina S.N."/>
            <person name="Ivanova A.E."/>
            <person name="Nazina T.N."/>
            <person name="Brambilla E."/>
            <person name="Spring S."/>
            <person name="Klenk H.-P."/>
            <person name="Woyke T."/>
        </authorList>
    </citation>
    <scope>NUCLEOTIDE SEQUENCE [LARGE SCALE GENOMIC DNA]</scope>
    <source>
        <strain evidence="5">ATCC 23193 / DSM 2154 / NCIB 8452 / DL</strain>
    </source>
</reference>
<dbReference type="GO" id="GO:0005886">
    <property type="term" value="C:plasma membrane"/>
    <property type="evidence" value="ECO:0007669"/>
    <property type="project" value="TreeGrafter"/>
</dbReference>
<dbReference type="KEGG" id="dru:Desru_1356"/>
<organism evidence="4 5">
    <name type="scientific">Desulforamulus ruminis (strain ATCC 23193 / DSM 2154 / NCIMB 8452 / DL)</name>
    <name type="common">Desulfotomaculum ruminis</name>
    <dbReference type="NCBI Taxonomy" id="696281"/>
    <lineage>
        <taxon>Bacteria</taxon>
        <taxon>Bacillati</taxon>
        <taxon>Bacillota</taxon>
        <taxon>Clostridia</taxon>
        <taxon>Eubacteriales</taxon>
        <taxon>Peptococcaceae</taxon>
        <taxon>Desulforamulus</taxon>
    </lineage>
</organism>
<feature type="transmembrane region" description="Helical" evidence="2">
    <location>
        <begin position="170"/>
        <end position="187"/>
    </location>
</feature>
<dbReference type="AlphaFoldDB" id="F6DPQ2"/>
<evidence type="ECO:0000256" key="1">
    <source>
        <dbReference type="ARBA" id="ARBA00010792"/>
    </source>
</evidence>
<keyword evidence="2" id="KW-0472">Membrane</keyword>
<comment type="similarity">
    <text evidence="1">Belongs to the DedA family.</text>
</comment>
<dbReference type="HOGENOM" id="CLU_044208_1_0_9"/>
<dbReference type="EMBL" id="CP002780">
    <property type="protein sequence ID" value="AEG59629.1"/>
    <property type="molecule type" value="Genomic_DNA"/>
</dbReference>
<feature type="transmembrane region" description="Helical" evidence="2">
    <location>
        <begin position="12"/>
        <end position="42"/>
    </location>
</feature>
<dbReference type="Proteomes" id="UP000009234">
    <property type="component" value="Chromosome"/>
</dbReference>
<evidence type="ECO:0000256" key="2">
    <source>
        <dbReference type="SAM" id="Phobius"/>
    </source>
</evidence>
<dbReference type="PANTHER" id="PTHR42709:SF9">
    <property type="entry name" value="ALKALINE PHOSPHATASE LIKE PROTEIN"/>
    <property type="match status" value="1"/>
</dbReference>
<gene>
    <name evidence="4" type="ordered locus">Desru_1356</name>
</gene>
<evidence type="ECO:0000313" key="4">
    <source>
        <dbReference type="EMBL" id="AEG59629.1"/>
    </source>
</evidence>
<keyword evidence="2" id="KW-1133">Transmembrane helix</keyword>
<dbReference type="PANTHER" id="PTHR42709">
    <property type="entry name" value="ALKALINE PHOSPHATASE LIKE PROTEIN"/>
    <property type="match status" value="1"/>
</dbReference>